<dbReference type="Gene3D" id="3.30.420.10">
    <property type="entry name" value="Ribonuclease H-like superfamily/Ribonuclease H"/>
    <property type="match status" value="1"/>
</dbReference>
<keyword evidence="8" id="KW-1185">Reference proteome</keyword>
<organism evidence="7 8">
    <name type="scientific">Paenibacillus agilis</name>
    <dbReference type="NCBI Taxonomy" id="3020863"/>
    <lineage>
        <taxon>Bacteria</taxon>
        <taxon>Bacillati</taxon>
        <taxon>Bacillota</taxon>
        <taxon>Bacilli</taxon>
        <taxon>Bacillales</taxon>
        <taxon>Paenibacillaceae</taxon>
        <taxon>Paenibacillus</taxon>
    </lineage>
</organism>
<dbReference type="InterPro" id="IPR001098">
    <property type="entry name" value="DNA-dir_DNA_pol_A_palm_dom"/>
</dbReference>
<protein>
    <recommendedName>
        <fullName evidence="2">DNA-directed DNA polymerase</fullName>
        <ecNumber evidence="2">2.7.7.7</ecNumber>
    </recommendedName>
</protein>
<keyword evidence="5" id="KW-0175">Coiled coil</keyword>
<dbReference type="PANTHER" id="PTHR10133:SF27">
    <property type="entry name" value="DNA POLYMERASE NU"/>
    <property type="match status" value="1"/>
</dbReference>
<comment type="similarity">
    <text evidence="1">Belongs to the DNA polymerase type-A family.</text>
</comment>
<feature type="coiled-coil region" evidence="5">
    <location>
        <begin position="116"/>
        <end position="182"/>
    </location>
</feature>
<gene>
    <name evidence="7" type="ORF">FPZ44_03805</name>
</gene>
<dbReference type="Gene3D" id="3.30.70.370">
    <property type="match status" value="1"/>
</dbReference>
<evidence type="ECO:0000256" key="4">
    <source>
        <dbReference type="ARBA" id="ARBA00049244"/>
    </source>
</evidence>
<keyword evidence="3" id="KW-0235">DNA replication</keyword>
<dbReference type="RefSeq" id="WP_144987553.1">
    <property type="nucleotide sequence ID" value="NZ_VNJK01000001.1"/>
</dbReference>
<dbReference type="SMART" id="SM00482">
    <property type="entry name" value="POLAc"/>
    <property type="match status" value="1"/>
</dbReference>
<dbReference type="EC" id="2.7.7.7" evidence="2"/>
<dbReference type="OrthoDB" id="9764911at2"/>
<dbReference type="Gene3D" id="1.10.150.20">
    <property type="entry name" value="5' to 3' exonuclease, C-terminal subdomain"/>
    <property type="match status" value="1"/>
</dbReference>
<dbReference type="PANTHER" id="PTHR10133">
    <property type="entry name" value="DNA POLYMERASE I"/>
    <property type="match status" value="1"/>
</dbReference>
<dbReference type="EMBL" id="VNJK01000001">
    <property type="protein sequence ID" value="TVX92262.1"/>
    <property type="molecule type" value="Genomic_DNA"/>
</dbReference>
<dbReference type="Gene3D" id="1.20.1060.10">
    <property type="entry name" value="Taq DNA Polymerase, Chain T, domain 4"/>
    <property type="match status" value="1"/>
</dbReference>
<proteinExistence type="inferred from homology"/>
<dbReference type="InterPro" id="IPR012337">
    <property type="entry name" value="RNaseH-like_sf"/>
</dbReference>
<dbReference type="GO" id="GO:0004527">
    <property type="term" value="F:exonuclease activity"/>
    <property type="evidence" value="ECO:0007669"/>
    <property type="project" value="UniProtKB-KW"/>
</dbReference>
<evidence type="ECO:0000313" key="8">
    <source>
        <dbReference type="Proteomes" id="UP000318102"/>
    </source>
</evidence>
<name>A0A559IXA8_9BACL</name>
<sequence length="891" mass="101421">MKLGGLFGQPKTLAKVPSIPATAVPQKAEEQQPAKQLSQLAYQRAKPGEFNITWPKVKPQLLKDYAPILTLTDLEAWLDRCIETGICGFDWETTASVETKQRWKDWLEDFKYEERKDEYLERAQEIRRQAERDKNDLDISTLTKKQRETEAKRIVKAAEKSAKEWEAKAAELDAEYEFQREIYLKTPLDPWQGDICTASLCPEPHCVRVVPIDHKKGKVFEPLLSRDAARKLFMDTLDKKILRNRNVRKIAVNLGFETKFAAKYEKYIQKPVADPLVCWVRCMQLASPAKISDPKRPATDWGLKPATLDVFGVQMGNFEELLAKHSVDFFDEIDASQGDGLTYSAEDADYAVQHDMYWMEIARQIPKYEDWLNNIEMPFGRVIGLMEYWGMRWDSDLAEVKRQEAEAAQEAAAEDIKQLVRDTFDIEINPGKGGKTNEVKHVIFELMKLPAAKWGKPTKTGERNVSLDEEALIDMEFMLQHKLAVLTEEKYLAVELPEGWEKIDPDTDPHLGKDQRQAIRIRQRPDHPYKEQGIKLLELMKKIQKYATLLSSHINGREKHLNPVSGRIHANYTPWTETGRLNSSKPNGQNVPRLDNDAFGIRNFYVPGVGKILFFIDFSGFELRILAWRAKDGVMIELFNTGGDMHKKTASEMTGKDEADVTKKERTDAKPANFGIAYGGTEHSLQTTYKTDYGIRKTLDECLAMVNAVKRAYPGVPRYQVDVVTEARDTGYAETIHGYKRLLPGINSTNRYERESAGRQAGNTPIQGTAADVMKDVQNDVYDEIGRGTALVFDAQELNIDVQELAVERNEAHVLLQHGHTDMIAQIHDEIIFEMDDNADVVDAAHAWIKARMEQPPLPDFPVKIEAEGSVGYAWGKKQGAYEWVAEKRGA</sequence>
<keyword evidence="7" id="KW-0378">Hydrolase</keyword>
<dbReference type="AlphaFoldDB" id="A0A559IXA8"/>
<comment type="catalytic activity">
    <reaction evidence="4">
        <text>DNA(n) + a 2'-deoxyribonucleoside 5'-triphosphate = DNA(n+1) + diphosphate</text>
        <dbReference type="Rhea" id="RHEA:22508"/>
        <dbReference type="Rhea" id="RHEA-COMP:17339"/>
        <dbReference type="Rhea" id="RHEA-COMP:17340"/>
        <dbReference type="ChEBI" id="CHEBI:33019"/>
        <dbReference type="ChEBI" id="CHEBI:61560"/>
        <dbReference type="ChEBI" id="CHEBI:173112"/>
        <dbReference type="EC" id="2.7.7.7"/>
    </reaction>
</comment>
<reference evidence="7 8" key="1">
    <citation type="submission" date="2019-07" db="EMBL/GenBank/DDBJ databases">
        <authorList>
            <person name="Kim J."/>
        </authorList>
    </citation>
    <scope>NUCLEOTIDE SEQUENCE [LARGE SCALE GENOMIC DNA]</scope>
    <source>
        <strain evidence="7 8">N4</strain>
    </source>
</reference>
<dbReference type="GO" id="GO:0003887">
    <property type="term" value="F:DNA-directed DNA polymerase activity"/>
    <property type="evidence" value="ECO:0007669"/>
    <property type="project" value="UniProtKB-EC"/>
</dbReference>
<dbReference type="SUPFAM" id="SSF53098">
    <property type="entry name" value="Ribonuclease H-like"/>
    <property type="match status" value="1"/>
</dbReference>
<dbReference type="GO" id="GO:0003677">
    <property type="term" value="F:DNA binding"/>
    <property type="evidence" value="ECO:0007669"/>
    <property type="project" value="InterPro"/>
</dbReference>
<dbReference type="GO" id="GO:0006261">
    <property type="term" value="P:DNA-templated DNA replication"/>
    <property type="evidence" value="ECO:0007669"/>
    <property type="project" value="InterPro"/>
</dbReference>
<accession>A0A559IXA8</accession>
<evidence type="ECO:0000256" key="2">
    <source>
        <dbReference type="ARBA" id="ARBA00012417"/>
    </source>
</evidence>
<dbReference type="Proteomes" id="UP000318102">
    <property type="component" value="Unassembled WGS sequence"/>
</dbReference>
<dbReference type="GO" id="GO:0006302">
    <property type="term" value="P:double-strand break repair"/>
    <property type="evidence" value="ECO:0007669"/>
    <property type="project" value="TreeGrafter"/>
</dbReference>
<evidence type="ECO:0000256" key="5">
    <source>
        <dbReference type="SAM" id="Coils"/>
    </source>
</evidence>
<keyword evidence="7" id="KW-0540">Nuclease</keyword>
<dbReference type="InterPro" id="IPR043502">
    <property type="entry name" value="DNA/RNA_pol_sf"/>
</dbReference>
<dbReference type="InterPro" id="IPR036397">
    <property type="entry name" value="RNaseH_sf"/>
</dbReference>
<evidence type="ECO:0000259" key="6">
    <source>
        <dbReference type="SMART" id="SM00482"/>
    </source>
</evidence>
<evidence type="ECO:0000256" key="1">
    <source>
        <dbReference type="ARBA" id="ARBA00007705"/>
    </source>
</evidence>
<dbReference type="SUPFAM" id="SSF56672">
    <property type="entry name" value="DNA/RNA polymerases"/>
    <property type="match status" value="1"/>
</dbReference>
<dbReference type="Pfam" id="PF00476">
    <property type="entry name" value="DNA_pol_A"/>
    <property type="match status" value="1"/>
</dbReference>
<comment type="caution">
    <text evidence="7">The sequence shown here is derived from an EMBL/GenBank/DDBJ whole genome shotgun (WGS) entry which is preliminary data.</text>
</comment>
<evidence type="ECO:0000256" key="3">
    <source>
        <dbReference type="ARBA" id="ARBA00022705"/>
    </source>
</evidence>
<keyword evidence="7" id="KW-0269">Exonuclease</keyword>
<feature type="domain" description="DNA-directed DNA polymerase family A palm" evidence="6">
    <location>
        <begin position="598"/>
        <end position="839"/>
    </location>
</feature>
<dbReference type="InterPro" id="IPR002298">
    <property type="entry name" value="DNA_polymerase_A"/>
</dbReference>
<evidence type="ECO:0000313" key="7">
    <source>
        <dbReference type="EMBL" id="TVX92262.1"/>
    </source>
</evidence>
<dbReference type="PRINTS" id="PR00868">
    <property type="entry name" value="DNAPOLI"/>
</dbReference>